<keyword evidence="9 13" id="KW-0482">Metalloprotease</keyword>
<feature type="transmembrane region" description="Helical" evidence="11">
    <location>
        <begin position="506"/>
        <end position="531"/>
    </location>
</feature>
<evidence type="ECO:0000256" key="2">
    <source>
        <dbReference type="ARBA" id="ARBA00004141"/>
    </source>
</evidence>
<dbReference type="PANTHER" id="PTHR42837:SF2">
    <property type="entry name" value="MEMBRANE METALLOPROTEASE ARASP2, CHLOROPLASTIC-RELATED"/>
    <property type="match status" value="1"/>
</dbReference>
<dbReference type="SUPFAM" id="SSF50156">
    <property type="entry name" value="PDZ domain-like"/>
    <property type="match status" value="2"/>
</dbReference>
<evidence type="ECO:0000313" key="14">
    <source>
        <dbReference type="Proteomes" id="UP001275932"/>
    </source>
</evidence>
<dbReference type="InterPro" id="IPR001478">
    <property type="entry name" value="PDZ"/>
</dbReference>
<evidence type="ECO:0000256" key="6">
    <source>
        <dbReference type="ARBA" id="ARBA00022801"/>
    </source>
</evidence>
<dbReference type="GO" id="GO:0008237">
    <property type="term" value="F:metallopeptidase activity"/>
    <property type="evidence" value="ECO:0007669"/>
    <property type="project" value="UniProtKB-KW"/>
</dbReference>
<dbReference type="InterPro" id="IPR008915">
    <property type="entry name" value="Peptidase_M50"/>
</dbReference>
<dbReference type="RefSeq" id="WP_370396395.1">
    <property type="nucleotide sequence ID" value="NZ_JALBUT010000002.1"/>
</dbReference>
<comment type="caution">
    <text evidence="13">The sequence shown here is derived from an EMBL/GenBank/DDBJ whole genome shotgun (WGS) entry which is preliminary data.</text>
</comment>
<evidence type="ECO:0000256" key="8">
    <source>
        <dbReference type="ARBA" id="ARBA00022989"/>
    </source>
</evidence>
<feature type="transmembrane region" description="Helical" evidence="11">
    <location>
        <begin position="552"/>
        <end position="574"/>
    </location>
</feature>
<dbReference type="InterPro" id="IPR036034">
    <property type="entry name" value="PDZ_sf"/>
</dbReference>
<evidence type="ECO:0000259" key="12">
    <source>
        <dbReference type="PROSITE" id="PS50106"/>
    </source>
</evidence>
<keyword evidence="14" id="KW-1185">Reference proteome</keyword>
<feature type="domain" description="PDZ" evidence="12">
    <location>
        <begin position="232"/>
        <end position="311"/>
    </location>
</feature>
<evidence type="ECO:0000313" key="13">
    <source>
        <dbReference type="EMBL" id="MDX8414948.1"/>
    </source>
</evidence>
<evidence type="ECO:0000256" key="1">
    <source>
        <dbReference type="ARBA" id="ARBA00001947"/>
    </source>
</evidence>
<dbReference type="InterPro" id="IPR004387">
    <property type="entry name" value="Pept_M50_Zn"/>
</dbReference>
<dbReference type="NCBIfam" id="TIGR00054">
    <property type="entry name" value="RIP metalloprotease RseP"/>
    <property type="match status" value="1"/>
</dbReference>
<dbReference type="Gene3D" id="2.30.42.10">
    <property type="match status" value="2"/>
</dbReference>
<comment type="similarity">
    <text evidence="3">Belongs to the peptidase M50B family.</text>
</comment>
<gene>
    <name evidence="13" type="primary">rseP</name>
    <name evidence="13" type="ORF">MOX91_01955</name>
</gene>
<dbReference type="PANTHER" id="PTHR42837">
    <property type="entry name" value="REGULATOR OF SIGMA-E PROTEASE RSEP"/>
    <property type="match status" value="1"/>
</dbReference>
<sequence>MPDFSSIFESAFGIAVMVVFFGGSIFVHELGHFLAAKWRGLKVLKFSIGFGPKICAWKGKDGCEYRISLLPFGGYVALPQLADMGRLEGGGEKGADGMSEEERLARTLPEISYFDKMAVSAAGAFFNLLFALVLAAIIWIVGIPASVSLNSTQVGFVPEEIVSDNETLKSPAYLAGIREGDKILEVDSVKPENFSNIAELVAMGTGRSEDGKPEVNLKIERGSEVFSVKVNPVLVKTNSKTGDEIRMIGIYPVTSMKVAAVMKGSPAEKAGILAGDVVSKVAGVKVYSNSHVGALLRKSEKEVPVEVSRGGEIKNLKIAPKKVFVTKPLCSLFASGGKKAVDFLSLSSDKSKNLDVYASGSIAVFWVNRNLDFLENAKPGDILLQFNGAEIQNLSVLRERISASSNVYSKMLLSNPDGSNMREITLPPVISSEIEPAGYKMLMGYEIKEERAVLHPNIAEQFKENIVRTWGALKSLASPSSDIGLKHLSGPVGIGRVMYKFSLIDMMLVLSFAVLVNINLAILNLLPIPVLDGGHMLFATIAKLMRRKIPEGIVAGLQGIFMLIFVFLMFYVFYFDIMRWSGDNSEEALESLYRAYYVNDVNFKE</sequence>
<dbReference type="InterPro" id="IPR041489">
    <property type="entry name" value="PDZ_6"/>
</dbReference>
<evidence type="ECO:0000256" key="10">
    <source>
        <dbReference type="ARBA" id="ARBA00023136"/>
    </source>
</evidence>
<name>A0ABU4WEG6_9BACT</name>
<keyword evidence="8 11" id="KW-1133">Transmembrane helix</keyword>
<dbReference type="SMART" id="SM00228">
    <property type="entry name" value="PDZ"/>
    <property type="match status" value="2"/>
</dbReference>
<dbReference type="PROSITE" id="PS50106">
    <property type="entry name" value="PDZ"/>
    <property type="match status" value="1"/>
</dbReference>
<keyword evidence="6" id="KW-0378">Hydrolase</keyword>
<feature type="transmembrane region" description="Helical" evidence="11">
    <location>
        <begin position="12"/>
        <end position="35"/>
    </location>
</feature>
<dbReference type="Proteomes" id="UP001275932">
    <property type="component" value="Unassembled WGS sequence"/>
</dbReference>
<comment type="cofactor">
    <cofactor evidence="1">
        <name>Zn(2+)</name>
        <dbReference type="ChEBI" id="CHEBI:29105"/>
    </cofactor>
</comment>
<evidence type="ECO:0000256" key="3">
    <source>
        <dbReference type="ARBA" id="ARBA00007931"/>
    </source>
</evidence>
<evidence type="ECO:0000256" key="7">
    <source>
        <dbReference type="ARBA" id="ARBA00022833"/>
    </source>
</evidence>
<keyword evidence="5 11" id="KW-0812">Transmembrane</keyword>
<keyword evidence="4" id="KW-0645">Protease</keyword>
<accession>A0ABU4WEG6</accession>
<evidence type="ECO:0000256" key="4">
    <source>
        <dbReference type="ARBA" id="ARBA00022670"/>
    </source>
</evidence>
<protein>
    <submittedName>
        <fullName evidence="13">RIP metalloprotease RseP</fullName>
    </submittedName>
</protein>
<evidence type="ECO:0000256" key="5">
    <source>
        <dbReference type="ARBA" id="ARBA00022692"/>
    </source>
</evidence>
<evidence type="ECO:0000256" key="9">
    <source>
        <dbReference type="ARBA" id="ARBA00023049"/>
    </source>
</evidence>
<dbReference type="EMBL" id="JALBUT010000002">
    <property type="protein sequence ID" value="MDX8414948.1"/>
    <property type="molecule type" value="Genomic_DNA"/>
</dbReference>
<feature type="transmembrane region" description="Helical" evidence="11">
    <location>
        <begin position="118"/>
        <end position="141"/>
    </location>
</feature>
<comment type="subcellular location">
    <subcellularLocation>
        <location evidence="2">Membrane</location>
        <topology evidence="2">Multi-pass membrane protein</topology>
    </subcellularLocation>
</comment>
<keyword evidence="10 11" id="KW-0472">Membrane</keyword>
<organism evidence="13 14">
    <name type="scientific">Intestinicryptomonas porci</name>
    <dbReference type="NCBI Taxonomy" id="2926320"/>
    <lineage>
        <taxon>Bacteria</taxon>
        <taxon>Pseudomonadati</taxon>
        <taxon>Verrucomicrobiota</taxon>
        <taxon>Opitutia</taxon>
        <taxon>Opitutales</taxon>
        <taxon>Intestinicryptomonaceae</taxon>
        <taxon>Intestinicryptomonas</taxon>
    </lineage>
</organism>
<keyword evidence="7" id="KW-0862">Zinc</keyword>
<dbReference type="CDD" id="cd06163">
    <property type="entry name" value="S2P-M50_PDZ_RseP-like"/>
    <property type="match status" value="1"/>
</dbReference>
<evidence type="ECO:0000256" key="11">
    <source>
        <dbReference type="SAM" id="Phobius"/>
    </source>
</evidence>
<reference evidence="13 14" key="1">
    <citation type="submission" date="2022-03" db="EMBL/GenBank/DDBJ databases">
        <title>Novel taxa within the pig intestine.</title>
        <authorList>
            <person name="Wylensek D."/>
            <person name="Bishof K."/>
            <person name="Afrizal A."/>
            <person name="Clavel T."/>
        </authorList>
    </citation>
    <scope>NUCLEOTIDE SEQUENCE [LARGE SCALE GENOMIC DNA]</scope>
    <source>
        <strain evidence="13 14">CLA-KB-P66</strain>
    </source>
</reference>
<dbReference type="Pfam" id="PF17820">
    <property type="entry name" value="PDZ_6"/>
    <property type="match status" value="2"/>
</dbReference>
<proteinExistence type="inferred from homology"/>
<dbReference type="Pfam" id="PF02163">
    <property type="entry name" value="Peptidase_M50"/>
    <property type="match status" value="1"/>
</dbReference>